<dbReference type="EMBL" id="BPLR01017684">
    <property type="protein sequence ID" value="GIY93643.1"/>
    <property type="molecule type" value="Genomic_DNA"/>
</dbReference>
<organism evidence="1 2">
    <name type="scientific">Caerostris extrusa</name>
    <name type="common">Bark spider</name>
    <name type="synonym">Caerostris bankana</name>
    <dbReference type="NCBI Taxonomy" id="172846"/>
    <lineage>
        <taxon>Eukaryota</taxon>
        <taxon>Metazoa</taxon>
        <taxon>Ecdysozoa</taxon>
        <taxon>Arthropoda</taxon>
        <taxon>Chelicerata</taxon>
        <taxon>Arachnida</taxon>
        <taxon>Araneae</taxon>
        <taxon>Araneomorphae</taxon>
        <taxon>Entelegynae</taxon>
        <taxon>Araneoidea</taxon>
        <taxon>Araneidae</taxon>
        <taxon>Caerostris</taxon>
    </lineage>
</organism>
<evidence type="ECO:0000313" key="2">
    <source>
        <dbReference type="Proteomes" id="UP001054945"/>
    </source>
</evidence>
<accession>A0AAV4XG53</accession>
<proteinExistence type="predicted"/>
<dbReference type="Proteomes" id="UP001054945">
    <property type="component" value="Unassembled WGS sequence"/>
</dbReference>
<comment type="caution">
    <text evidence="1">The sequence shown here is derived from an EMBL/GenBank/DDBJ whole genome shotgun (WGS) entry which is preliminary data.</text>
</comment>
<name>A0AAV4XG53_CAEEX</name>
<protein>
    <submittedName>
        <fullName evidence="1">Uncharacterized protein</fullName>
    </submittedName>
</protein>
<keyword evidence="2" id="KW-1185">Reference proteome</keyword>
<dbReference type="AlphaFoldDB" id="A0AAV4XG53"/>
<evidence type="ECO:0000313" key="1">
    <source>
        <dbReference type="EMBL" id="GIY93643.1"/>
    </source>
</evidence>
<reference evidence="1 2" key="1">
    <citation type="submission" date="2021-06" db="EMBL/GenBank/DDBJ databases">
        <title>Caerostris extrusa draft genome.</title>
        <authorList>
            <person name="Kono N."/>
            <person name="Arakawa K."/>
        </authorList>
    </citation>
    <scope>NUCLEOTIDE SEQUENCE [LARGE SCALE GENOMIC DNA]</scope>
</reference>
<sequence length="92" mass="10389">MSFIGVIQYILLRKTFSYHGHGGCLRKPIVRKHCLNIDCLFKMEEHRSFKMRSSYLSAAAYNKDALSHASLQGDVSVHVQEHQVHGITASTS</sequence>
<gene>
    <name evidence="1" type="ORF">CEXT_116041</name>
</gene>